<evidence type="ECO:0000259" key="1">
    <source>
        <dbReference type="Pfam" id="PF12728"/>
    </source>
</evidence>
<dbReference type="Proteomes" id="UP000093779">
    <property type="component" value="Unassembled WGS sequence"/>
</dbReference>
<comment type="caution">
    <text evidence="2">The sequence shown here is derived from an EMBL/GenBank/DDBJ whole genome shotgun (WGS) entry which is preliminary data.</text>
</comment>
<name>A0A1A1XXS2_9MYCO</name>
<dbReference type="AlphaFoldDB" id="A0A1A1XXS2"/>
<organism evidence="2 3">
    <name type="scientific">Mycolicibacterium conceptionense</name>
    <dbReference type="NCBI Taxonomy" id="451644"/>
    <lineage>
        <taxon>Bacteria</taxon>
        <taxon>Bacillati</taxon>
        <taxon>Actinomycetota</taxon>
        <taxon>Actinomycetes</taxon>
        <taxon>Mycobacteriales</taxon>
        <taxon>Mycobacteriaceae</taxon>
        <taxon>Mycolicibacterium</taxon>
    </lineage>
</organism>
<feature type="domain" description="Helix-turn-helix" evidence="1">
    <location>
        <begin position="3"/>
        <end position="53"/>
    </location>
</feature>
<accession>A0A1A1XXS2</accession>
<dbReference type="EMBL" id="LZHX01000037">
    <property type="protein sequence ID" value="OBF23889.1"/>
    <property type="molecule type" value="Genomic_DNA"/>
</dbReference>
<dbReference type="SUPFAM" id="SSF46955">
    <property type="entry name" value="Putative DNA-binding domain"/>
    <property type="match status" value="1"/>
</dbReference>
<evidence type="ECO:0000313" key="2">
    <source>
        <dbReference type="EMBL" id="OBF23889.1"/>
    </source>
</evidence>
<dbReference type="InterPro" id="IPR041657">
    <property type="entry name" value="HTH_17"/>
</dbReference>
<dbReference type="RefSeq" id="WP_064895679.1">
    <property type="nucleotide sequence ID" value="NZ_JBEUKP010000002.1"/>
</dbReference>
<dbReference type="InterPro" id="IPR009061">
    <property type="entry name" value="DNA-bd_dom_put_sf"/>
</dbReference>
<proteinExistence type="predicted"/>
<protein>
    <submittedName>
        <fullName evidence="2">Transcriptional regulator</fullName>
    </submittedName>
</protein>
<evidence type="ECO:0000313" key="3">
    <source>
        <dbReference type="Proteomes" id="UP000093779"/>
    </source>
</evidence>
<reference evidence="2 3" key="1">
    <citation type="submission" date="2016-06" db="EMBL/GenBank/DDBJ databases">
        <authorList>
            <person name="Kjaerup R.B."/>
            <person name="Dalgaard T.S."/>
            <person name="Juul-Madsen H.R."/>
        </authorList>
    </citation>
    <scope>NUCLEOTIDE SEQUENCE [LARGE SCALE GENOMIC DNA]</scope>
    <source>
        <strain evidence="2 3">ACS1953</strain>
    </source>
</reference>
<dbReference type="Pfam" id="PF12728">
    <property type="entry name" value="HTH_17"/>
    <property type="match status" value="1"/>
</dbReference>
<gene>
    <name evidence="2" type="ORF">A5726_10430</name>
</gene>
<sequence length="65" mass="7381">MELLGTRAASSFLGIPEATLRYWRYANQGPPSFKIGGRLVYRRDELVRWVAEQEKATRRGGEVAV</sequence>